<protein>
    <submittedName>
        <fullName evidence="2">Uncharacterized protein</fullName>
    </submittedName>
</protein>
<name>A0A9K3Q5M9_9STRA</name>
<gene>
    <name evidence="2" type="ORF">IV203_018515</name>
</gene>
<feature type="compositionally biased region" description="Low complexity" evidence="1">
    <location>
        <begin position="110"/>
        <end position="124"/>
    </location>
</feature>
<organism evidence="2 3">
    <name type="scientific">Nitzschia inconspicua</name>
    <dbReference type="NCBI Taxonomy" id="303405"/>
    <lineage>
        <taxon>Eukaryota</taxon>
        <taxon>Sar</taxon>
        <taxon>Stramenopiles</taxon>
        <taxon>Ochrophyta</taxon>
        <taxon>Bacillariophyta</taxon>
        <taxon>Bacillariophyceae</taxon>
        <taxon>Bacillariophycidae</taxon>
        <taxon>Bacillariales</taxon>
        <taxon>Bacillariaceae</taxon>
        <taxon>Nitzschia</taxon>
    </lineage>
</organism>
<reference evidence="2" key="1">
    <citation type="journal article" date="2021" name="Sci. Rep.">
        <title>Diploid genomic architecture of Nitzschia inconspicua, an elite biomass production diatom.</title>
        <authorList>
            <person name="Oliver A."/>
            <person name="Podell S."/>
            <person name="Pinowska A."/>
            <person name="Traller J.C."/>
            <person name="Smith S.R."/>
            <person name="McClure R."/>
            <person name="Beliaev A."/>
            <person name="Bohutskyi P."/>
            <person name="Hill E.A."/>
            <person name="Rabines A."/>
            <person name="Zheng H."/>
            <person name="Allen L.Z."/>
            <person name="Kuo A."/>
            <person name="Grigoriev I.V."/>
            <person name="Allen A.E."/>
            <person name="Hazlebeck D."/>
            <person name="Allen E.E."/>
        </authorList>
    </citation>
    <scope>NUCLEOTIDE SEQUENCE</scope>
    <source>
        <strain evidence="2">Hildebrandi</strain>
    </source>
</reference>
<reference evidence="2" key="2">
    <citation type="submission" date="2021-04" db="EMBL/GenBank/DDBJ databases">
        <authorList>
            <person name="Podell S."/>
        </authorList>
    </citation>
    <scope>NUCLEOTIDE SEQUENCE</scope>
    <source>
        <strain evidence="2">Hildebrandi</strain>
    </source>
</reference>
<evidence type="ECO:0000313" key="2">
    <source>
        <dbReference type="EMBL" id="KAG7372372.1"/>
    </source>
</evidence>
<proteinExistence type="predicted"/>
<dbReference type="EMBL" id="JAGRRH010000003">
    <property type="protein sequence ID" value="KAG7372372.1"/>
    <property type="molecule type" value="Genomic_DNA"/>
</dbReference>
<evidence type="ECO:0000313" key="3">
    <source>
        <dbReference type="Proteomes" id="UP000693970"/>
    </source>
</evidence>
<sequence>MATAVTPPPGRGGTLPLPTATTKLSQQLQAHNSLFDIDLMLQEMIALTTKMTDTLFGEDDRTRKKLKISYQDHIRALTAAHSKMEASFKLHQEKLRQHPTGKEEGFRGCSTGSSLGSSSSTKEV</sequence>
<dbReference type="AlphaFoldDB" id="A0A9K3Q5M9"/>
<dbReference type="Proteomes" id="UP000693970">
    <property type="component" value="Unassembled WGS sequence"/>
</dbReference>
<keyword evidence="3" id="KW-1185">Reference proteome</keyword>
<comment type="caution">
    <text evidence="2">The sequence shown here is derived from an EMBL/GenBank/DDBJ whole genome shotgun (WGS) entry which is preliminary data.</text>
</comment>
<feature type="compositionally biased region" description="Basic and acidic residues" evidence="1">
    <location>
        <begin position="90"/>
        <end position="106"/>
    </location>
</feature>
<feature type="region of interest" description="Disordered" evidence="1">
    <location>
        <begin position="90"/>
        <end position="124"/>
    </location>
</feature>
<evidence type="ECO:0000256" key="1">
    <source>
        <dbReference type="SAM" id="MobiDB-lite"/>
    </source>
</evidence>
<accession>A0A9K3Q5M9</accession>